<accession>A0ABQ5A6B0</accession>
<keyword evidence="2" id="KW-1185">Reference proteome</keyword>
<gene>
    <name evidence="1" type="ORF">Tco_0804129</name>
</gene>
<evidence type="ECO:0000313" key="2">
    <source>
        <dbReference type="Proteomes" id="UP001151760"/>
    </source>
</evidence>
<name>A0ABQ5A6B0_9ASTR</name>
<proteinExistence type="predicted"/>
<reference evidence="1" key="1">
    <citation type="journal article" date="2022" name="Int. J. Mol. Sci.">
        <title>Draft Genome of Tanacetum Coccineum: Genomic Comparison of Closely Related Tanacetum-Family Plants.</title>
        <authorList>
            <person name="Yamashiro T."/>
            <person name="Shiraishi A."/>
            <person name="Nakayama K."/>
            <person name="Satake H."/>
        </authorList>
    </citation>
    <scope>NUCLEOTIDE SEQUENCE</scope>
</reference>
<comment type="caution">
    <text evidence="1">The sequence shown here is derived from an EMBL/GenBank/DDBJ whole genome shotgun (WGS) entry which is preliminary data.</text>
</comment>
<organism evidence="1 2">
    <name type="scientific">Tanacetum coccineum</name>
    <dbReference type="NCBI Taxonomy" id="301880"/>
    <lineage>
        <taxon>Eukaryota</taxon>
        <taxon>Viridiplantae</taxon>
        <taxon>Streptophyta</taxon>
        <taxon>Embryophyta</taxon>
        <taxon>Tracheophyta</taxon>
        <taxon>Spermatophyta</taxon>
        <taxon>Magnoliopsida</taxon>
        <taxon>eudicotyledons</taxon>
        <taxon>Gunneridae</taxon>
        <taxon>Pentapetalae</taxon>
        <taxon>asterids</taxon>
        <taxon>campanulids</taxon>
        <taxon>Asterales</taxon>
        <taxon>Asteraceae</taxon>
        <taxon>Asteroideae</taxon>
        <taxon>Anthemideae</taxon>
        <taxon>Anthemidinae</taxon>
        <taxon>Tanacetum</taxon>
    </lineage>
</organism>
<dbReference type="Proteomes" id="UP001151760">
    <property type="component" value="Unassembled WGS sequence"/>
</dbReference>
<dbReference type="EMBL" id="BQNB010011940">
    <property type="protein sequence ID" value="GJS97161.1"/>
    <property type="molecule type" value="Genomic_DNA"/>
</dbReference>
<sequence>MDYLPQRRWSSLEKKRSHIMIEAIDMQLKERRMMRSFEKFPWCGEAAAATLMVVVAAVLGDLDRSCLILENTLGLGLGLRERLDLCFLSCSLVLIVLDSEYRDVPEPPPNYDWQQLVVVLIAILLEGCVGRGPTSVLRNWLFSSPNRVLHGGRGLARSKLFRIAHGEYFRRTQLYSGPTDGANLLVQKMLRVRKMDLVWLLDWANDEILY</sequence>
<protein>
    <submittedName>
        <fullName evidence="1">Uncharacterized protein</fullName>
    </submittedName>
</protein>
<reference evidence="1" key="2">
    <citation type="submission" date="2022-01" db="EMBL/GenBank/DDBJ databases">
        <authorList>
            <person name="Yamashiro T."/>
            <person name="Shiraishi A."/>
            <person name="Satake H."/>
            <person name="Nakayama K."/>
        </authorList>
    </citation>
    <scope>NUCLEOTIDE SEQUENCE</scope>
</reference>
<evidence type="ECO:0000313" key="1">
    <source>
        <dbReference type="EMBL" id="GJS97161.1"/>
    </source>
</evidence>